<proteinExistence type="predicted"/>
<evidence type="ECO:0000313" key="3">
    <source>
        <dbReference type="EMBL" id="SIQ35213.1"/>
    </source>
</evidence>
<feature type="region of interest" description="Disordered" evidence="1">
    <location>
        <begin position="778"/>
        <end position="802"/>
    </location>
</feature>
<evidence type="ECO:0000313" key="4">
    <source>
        <dbReference type="Proteomes" id="UP000241788"/>
    </source>
</evidence>
<organism evidence="3 4">
    <name type="scientific">Solilutibacter tolerans</name>
    <dbReference type="NCBI Taxonomy" id="1604334"/>
    <lineage>
        <taxon>Bacteria</taxon>
        <taxon>Pseudomonadati</taxon>
        <taxon>Pseudomonadota</taxon>
        <taxon>Gammaproteobacteria</taxon>
        <taxon>Lysobacterales</taxon>
        <taxon>Lysobacteraceae</taxon>
        <taxon>Solilutibacter</taxon>
    </lineage>
</organism>
<dbReference type="STRING" id="1604334.SAMN05421546_1163"/>
<dbReference type="Proteomes" id="UP000241788">
    <property type="component" value="Unassembled WGS sequence"/>
</dbReference>
<accession>A0A1N6S254</accession>
<dbReference type="OrthoDB" id="436461at2"/>
<feature type="domain" description="Putative endonuclease Z1" evidence="2">
    <location>
        <begin position="402"/>
        <end position="633"/>
    </location>
</feature>
<protein>
    <submittedName>
        <fullName evidence="3">Z1 domain-containing protein</fullName>
    </submittedName>
</protein>
<name>A0A1N6S254_9GAMM</name>
<gene>
    <name evidence="3" type="ORF">SAMN05421546_1163</name>
</gene>
<sequence>MSTEILLQMARARMSSSEIKTREEVRELVEALAALPPPLLPETPGQEQVAAVIEQLEHEFTVRLGPAHTLTGEGHKPWLDARRHEISFNYWRRYKQLLQVHHGFPKQVVDGIDDISDKILDLAGDPVQEGTWSRRGLVVGHVQSGKTANYTGLINKAADAGYKLIILIAGIHSNLRSQTQERIDEGFVGRDSDQLLGRNTNATWLGVGNINQSFSAVAFTSRAYDFTRPRADGLGIPIGSLSQPAIFVIKKNKSILTNLIDWLRSTSSAGDVLTMPILVIDDEADNASINTSKDPTLPNTINGLIRKLLASSTRNTYIGYTATPFANIFVDPENDDELHKEDLFPRDFIVGLDAPSNYVGAADYFLDEDGPGDNLSVLLEDAHDWLPVNHKMHVQVDWLPESLEDAINCFLISKAIRILRGQGAKHHSMLVNVSRFTGVQGQVASLIRMRIQALAMAVENRHKLSPEQALRDPLMKSIHARWQEHYDGSEAKEGWADIQGALHQAASGVQVAEVNARSGPSALDYRRYNGVGLSVIAVGGNSLSRGFTLEGLTVSYFLRNTQMYDTLLQMGRWFGYRDGYKDLCRLFISPEAFDWYAYIASASEELRSEIAKMERYGLRPIDFGLAVRSHPGSLIVTARNKMRTAQQMVRKVGLAARLVESSLVVANKETAALNWERTESFVKKLVGSHLPREPLKEDTNPRASMIFREVPQEQVLEFVGGFALPPGNPEMAASPIINYSEKRDFQNWDVLVASSTRADESQTLDIEGLRIGLQTRAATPRGTGGHTALSVSKNKRRVASRGHEVAGLTRAQRESVESAWRAEKGEASIPDYKYREVRERPLLMVHFLDMRVQHPNSEEKIERHAAYGISFPGLREGQTEEKVTYTANLIAFRELYGDADAEGDEDDDKDWD</sequence>
<evidence type="ECO:0000256" key="1">
    <source>
        <dbReference type="SAM" id="MobiDB-lite"/>
    </source>
</evidence>
<dbReference type="Pfam" id="PF10593">
    <property type="entry name" value="Z1"/>
    <property type="match status" value="1"/>
</dbReference>
<dbReference type="RefSeq" id="WP_129582829.1">
    <property type="nucleotide sequence ID" value="NZ_FTLW01000002.1"/>
</dbReference>
<evidence type="ECO:0000259" key="2">
    <source>
        <dbReference type="Pfam" id="PF10593"/>
    </source>
</evidence>
<keyword evidence="4" id="KW-1185">Reference proteome</keyword>
<dbReference type="EMBL" id="FTLW01000002">
    <property type="protein sequence ID" value="SIQ35213.1"/>
    <property type="molecule type" value="Genomic_DNA"/>
</dbReference>
<dbReference type="AlphaFoldDB" id="A0A1N6S254"/>
<reference evidence="4" key="1">
    <citation type="submission" date="2017-01" db="EMBL/GenBank/DDBJ databases">
        <authorList>
            <person name="Varghese N."/>
            <person name="Submissions S."/>
        </authorList>
    </citation>
    <scope>NUCLEOTIDE SEQUENCE [LARGE SCALE GENOMIC DNA]</scope>
    <source>
        <strain evidence="4">UM1</strain>
    </source>
</reference>
<dbReference type="InterPro" id="IPR018310">
    <property type="entry name" value="Put_endonuclease_Z1-dom"/>
</dbReference>